<dbReference type="AlphaFoldDB" id="A0A315AKA3"/>
<keyword evidence="3" id="KW-1185">Reference proteome</keyword>
<dbReference type="Proteomes" id="UP000250321">
    <property type="component" value="Unassembled WGS sequence"/>
</dbReference>
<name>A0A315AKA3_PRUYE</name>
<evidence type="ECO:0000313" key="2">
    <source>
        <dbReference type="EMBL" id="PQQ14746.1"/>
    </source>
</evidence>
<feature type="compositionally biased region" description="Polar residues" evidence="1">
    <location>
        <begin position="116"/>
        <end position="127"/>
    </location>
</feature>
<comment type="caution">
    <text evidence="2">The sequence shown here is derived from an EMBL/GenBank/DDBJ whole genome shotgun (WGS) entry which is preliminary data.</text>
</comment>
<dbReference type="OrthoDB" id="10295367at2759"/>
<feature type="region of interest" description="Disordered" evidence="1">
    <location>
        <begin position="101"/>
        <end position="138"/>
    </location>
</feature>
<evidence type="ECO:0000256" key="1">
    <source>
        <dbReference type="SAM" id="MobiDB-lite"/>
    </source>
</evidence>
<protein>
    <submittedName>
        <fullName evidence="2">Uncharacterized protein</fullName>
    </submittedName>
</protein>
<feature type="region of interest" description="Disordered" evidence="1">
    <location>
        <begin position="23"/>
        <end position="65"/>
    </location>
</feature>
<sequence length="174" mass="19406">MESLELKFDIACDCWVLEPIEGFKPRPSSPTSTNRPSTDTLPSSIPSPTSNSAPPLQPLPRSGLSSPTYFNLRGLQKPSQGRFRKIVIWFWKCIKPRIHSSPAKKAKQGMKPGGASTKTRSSVQSPQAHHAEYYSTMSPDERDENLKAIIIYCRKSNSTESTEVVRKFQLHGSC</sequence>
<dbReference type="EMBL" id="PJQY01000251">
    <property type="protein sequence ID" value="PQQ14746.1"/>
    <property type="molecule type" value="Genomic_DNA"/>
</dbReference>
<reference evidence="2 3" key="1">
    <citation type="submission" date="2018-02" db="EMBL/GenBank/DDBJ databases">
        <title>Draft genome of wild Prunus yedoensis var. nudiflora.</title>
        <authorList>
            <person name="Baek S."/>
            <person name="Kim J.-H."/>
            <person name="Choi K."/>
            <person name="Kim G.-B."/>
            <person name="Cho A."/>
            <person name="Jang H."/>
            <person name="Shin C.-H."/>
            <person name="Yu H.-J."/>
            <person name="Mun J.-H."/>
        </authorList>
    </citation>
    <scope>NUCLEOTIDE SEQUENCE [LARGE SCALE GENOMIC DNA]</scope>
    <source>
        <strain evidence="3">cv. Jeju island</strain>
        <tissue evidence="2">Leaf</tissue>
    </source>
</reference>
<proteinExistence type="predicted"/>
<accession>A0A315AKA3</accession>
<organism evidence="2 3">
    <name type="scientific">Prunus yedoensis var. nudiflora</name>
    <dbReference type="NCBI Taxonomy" id="2094558"/>
    <lineage>
        <taxon>Eukaryota</taxon>
        <taxon>Viridiplantae</taxon>
        <taxon>Streptophyta</taxon>
        <taxon>Embryophyta</taxon>
        <taxon>Tracheophyta</taxon>
        <taxon>Spermatophyta</taxon>
        <taxon>Magnoliopsida</taxon>
        <taxon>eudicotyledons</taxon>
        <taxon>Gunneridae</taxon>
        <taxon>Pentapetalae</taxon>
        <taxon>rosids</taxon>
        <taxon>fabids</taxon>
        <taxon>Rosales</taxon>
        <taxon>Rosaceae</taxon>
        <taxon>Amygdaloideae</taxon>
        <taxon>Amygdaleae</taxon>
        <taxon>Prunus</taxon>
    </lineage>
</organism>
<gene>
    <name evidence="2" type="ORF">Pyn_31040</name>
</gene>
<evidence type="ECO:0000313" key="3">
    <source>
        <dbReference type="Proteomes" id="UP000250321"/>
    </source>
</evidence>
<feature type="compositionally biased region" description="Low complexity" evidence="1">
    <location>
        <begin position="25"/>
        <end position="40"/>
    </location>
</feature>
<feature type="compositionally biased region" description="Polar residues" evidence="1">
    <location>
        <begin position="41"/>
        <end position="54"/>
    </location>
</feature>